<comment type="caution">
    <text evidence="5">Lacks conserved residue(s) required for the propagation of feature annotation.</text>
</comment>
<feature type="compositionally biased region" description="Polar residues" evidence="6">
    <location>
        <begin position="1"/>
        <end position="32"/>
    </location>
</feature>
<dbReference type="EMBL" id="CAJNOK010013793">
    <property type="protein sequence ID" value="CAF1192098.1"/>
    <property type="molecule type" value="Genomic_DNA"/>
</dbReference>
<evidence type="ECO:0000313" key="7">
    <source>
        <dbReference type="EMBL" id="CAF1192098.1"/>
    </source>
</evidence>
<protein>
    <recommendedName>
        <fullName evidence="5">Secretory carrier-associated membrane protein</fullName>
        <shortName evidence="5">Secretory carrier membrane protein</shortName>
    </recommendedName>
</protein>
<evidence type="ECO:0000256" key="5">
    <source>
        <dbReference type="RuleBase" id="RU363122"/>
    </source>
</evidence>
<feature type="transmembrane region" description="Helical" evidence="5">
    <location>
        <begin position="212"/>
        <end position="238"/>
    </location>
</feature>
<name>A0A8S2EIR7_9BILA</name>
<evidence type="ECO:0000256" key="4">
    <source>
        <dbReference type="ARBA" id="ARBA00023136"/>
    </source>
</evidence>
<organism evidence="7 9">
    <name type="scientific">Didymodactylos carnosus</name>
    <dbReference type="NCBI Taxonomy" id="1234261"/>
    <lineage>
        <taxon>Eukaryota</taxon>
        <taxon>Metazoa</taxon>
        <taxon>Spiralia</taxon>
        <taxon>Gnathifera</taxon>
        <taxon>Rotifera</taxon>
        <taxon>Eurotatoria</taxon>
        <taxon>Bdelloidea</taxon>
        <taxon>Philodinida</taxon>
        <taxon>Philodinidae</taxon>
        <taxon>Didymodactylos</taxon>
    </lineage>
</organism>
<proteinExistence type="inferred from homology"/>
<keyword evidence="3 5" id="KW-1133">Transmembrane helix</keyword>
<reference evidence="7" key="1">
    <citation type="submission" date="2021-02" db="EMBL/GenBank/DDBJ databases">
        <authorList>
            <person name="Nowell W R."/>
        </authorList>
    </citation>
    <scope>NUCLEOTIDE SEQUENCE</scope>
</reference>
<evidence type="ECO:0000313" key="8">
    <source>
        <dbReference type="EMBL" id="CAF4002525.1"/>
    </source>
</evidence>
<feature type="region of interest" description="Disordered" evidence="6">
    <location>
        <begin position="1"/>
        <end position="79"/>
    </location>
</feature>
<evidence type="ECO:0000256" key="1">
    <source>
        <dbReference type="ARBA" id="ARBA00004141"/>
    </source>
</evidence>
<dbReference type="EMBL" id="CAJOBA010035323">
    <property type="protein sequence ID" value="CAF4002525.1"/>
    <property type="molecule type" value="Genomic_DNA"/>
</dbReference>
<dbReference type="PANTHER" id="PTHR10687">
    <property type="entry name" value="SECRETORY CARRIER-ASSOCIATED MEMBRANE PROTEIN SCAMP"/>
    <property type="match status" value="1"/>
</dbReference>
<feature type="compositionally biased region" description="Pro residues" evidence="6">
    <location>
        <begin position="61"/>
        <end position="71"/>
    </location>
</feature>
<feature type="transmembrane region" description="Helical" evidence="5">
    <location>
        <begin position="186"/>
        <end position="206"/>
    </location>
</feature>
<comment type="similarity">
    <text evidence="5">Belongs to the SCAMP family.</text>
</comment>
<dbReference type="Proteomes" id="UP000682733">
    <property type="component" value="Unassembled WGS sequence"/>
</dbReference>
<sequence length="295" mass="32730">MQETSIRQATAQSRTNQQTLNEYNPFTNSSSAAPIDVTPQPAVLPSPPIVQPSYASVATPTVPPPTVPPPQQQQQTTTRVDLSQLERQQQELERREQKIIDKERELKTAVLGPRTNNFPPLPNFCPCKPCFYQNIGIEIPSEFQKWVRYLFYLWLIYSVTLVLNIIGAIAYFVVLKEGGVTFGLSILYFILLTPCSYGLFLMISLFSRGGHAIGPAIVVMIVTICFACIAIADFILLIQVHRLYRQTGASLEQAQRELQNAFVNNPTVRGAAAEAARQGVDSAINNGLNSQRAGY</sequence>
<gene>
    <name evidence="7" type="ORF">OVA965_LOCUS23559</name>
    <name evidence="8" type="ORF">TMI583_LOCUS24281</name>
</gene>
<dbReference type="PANTHER" id="PTHR10687:SF61">
    <property type="entry name" value="SECRETORY CARRIER-ASSOCIATED MEMBRANE PROTEIN"/>
    <property type="match status" value="1"/>
</dbReference>
<dbReference type="GO" id="GO:0015031">
    <property type="term" value="P:protein transport"/>
    <property type="evidence" value="ECO:0007669"/>
    <property type="project" value="InterPro"/>
</dbReference>
<evidence type="ECO:0000256" key="2">
    <source>
        <dbReference type="ARBA" id="ARBA00022692"/>
    </source>
</evidence>
<evidence type="ECO:0000256" key="6">
    <source>
        <dbReference type="SAM" id="MobiDB-lite"/>
    </source>
</evidence>
<accession>A0A8S2EIR7</accession>
<comment type="subcellular location">
    <subcellularLocation>
        <location evidence="1 5">Membrane</location>
        <topology evidence="1 5">Multi-pass membrane protein</topology>
    </subcellularLocation>
</comment>
<keyword evidence="2 5" id="KW-0812">Transmembrane</keyword>
<dbReference type="Proteomes" id="UP000677228">
    <property type="component" value="Unassembled WGS sequence"/>
</dbReference>
<dbReference type="GO" id="GO:0055038">
    <property type="term" value="C:recycling endosome membrane"/>
    <property type="evidence" value="ECO:0007669"/>
    <property type="project" value="TreeGrafter"/>
</dbReference>
<dbReference type="GO" id="GO:0032588">
    <property type="term" value="C:trans-Golgi network membrane"/>
    <property type="evidence" value="ECO:0007669"/>
    <property type="project" value="TreeGrafter"/>
</dbReference>
<dbReference type="Pfam" id="PF04144">
    <property type="entry name" value="SCAMP"/>
    <property type="match status" value="1"/>
</dbReference>
<feature type="transmembrane region" description="Helical" evidence="5">
    <location>
        <begin position="149"/>
        <end position="174"/>
    </location>
</feature>
<evidence type="ECO:0000256" key="3">
    <source>
        <dbReference type="ARBA" id="ARBA00022989"/>
    </source>
</evidence>
<keyword evidence="5" id="KW-0813">Transport</keyword>
<dbReference type="InterPro" id="IPR007273">
    <property type="entry name" value="SCAMP"/>
</dbReference>
<keyword evidence="4 5" id="KW-0472">Membrane</keyword>
<dbReference type="AlphaFoldDB" id="A0A8S2EIR7"/>
<comment type="caution">
    <text evidence="7">The sequence shown here is derived from an EMBL/GenBank/DDBJ whole genome shotgun (WGS) entry which is preliminary data.</text>
</comment>
<evidence type="ECO:0000313" key="9">
    <source>
        <dbReference type="Proteomes" id="UP000677228"/>
    </source>
</evidence>